<keyword evidence="2" id="KW-1185">Reference proteome</keyword>
<organism evidence="1 2">
    <name type="scientific">Hyalomma asiaticum</name>
    <name type="common">Tick</name>
    <dbReference type="NCBI Taxonomy" id="266040"/>
    <lineage>
        <taxon>Eukaryota</taxon>
        <taxon>Metazoa</taxon>
        <taxon>Ecdysozoa</taxon>
        <taxon>Arthropoda</taxon>
        <taxon>Chelicerata</taxon>
        <taxon>Arachnida</taxon>
        <taxon>Acari</taxon>
        <taxon>Parasitiformes</taxon>
        <taxon>Ixodida</taxon>
        <taxon>Ixodoidea</taxon>
        <taxon>Ixodidae</taxon>
        <taxon>Hyalomminae</taxon>
        <taxon>Hyalomma</taxon>
    </lineage>
</organism>
<accession>A0ACB7T5T6</accession>
<gene>
    <name evidence="1" type="ORF">HPB50_020985</name>
</gene>
<dbReference type="Proteomes" id="UP000821845">
    <property type="component" value="Chromosome 11"/>
</dbReference>
<protein>
    <submittedName>
        <fullName evidence="1">Uncharacterized protein</fullName>
    </submittedName>
</protein>
<reference evidence="1" key="1">
    <citation type="submission" date="2020-05" db="EMBL/GenBank/DDBJ databases">
        <title>Large-scale comparative analyses of tick genomes elucidate their genetic diversity and vector capacities.</title>
        <authorList>
            <person name="Jia N."/>
            <person name="Wang J."/>
            <person name="Shi W."/>
            <person name="Du L."/>
            <person name="Sun Y."/>
            <person name="Zhan W."/>
            <person name="Jiang J."/>
            <person name="Wang Q."/>
            <person name="Zhang B."/>
            <person name="Ji P."/>
            <person name="Sakyi L.B."/>
            <person name="Cui X."/>
            <person name="Yuan T."/>
            <person name="Jiang B."/>
            <person name="Yang W."/>
            <person name="Lam T.T.-Y."/>
            <person name="Chang Q."/>
            <person name="Ding S."/>
            <person name="Wang X."/>
            <person name="Zhu J."/>
            <person name="Ruan X."/>
            <person name="Zhao L."/>
            <person name="Wei J."/>
            <person name="Que T."/>
            <person name="Du C."/>
            <person name="Cheng J."/>
            <person name="Dai P."/>
            <person name="Han X."/>
            <person name="Huang E."/>
            <person name="Gao Y."/>
            <person name="Liu J."/>
            <person name="Shao H."/>
            <person name="Ye R."/>
            <person name="Li L."/>
            <person name="Wei W."/>
            <person name="Wang X."/>
            <person name="Wang C."/>
            <person name="Yang T."/>
            <person name="Huo Q."/>
            <person name="Li W."/>
            <person name="Guo W."/>
            <person name="Chen H."/>
            <person name="Zhou L."/>
            <person name="Ni X."/>
            <person name="Tian J."/>
            <person name="Zhou Y."/>
            <person name="Sheng Y."/>
            <person name="Liu T."/>
            <person name="Pan Y."/>
            <person name="Xia L."/>
            <person name="Li J."/>
            <person name="Zhao F."/>
            <person name="Cao W."/>
        </authorList>
    </citation>
    <scope>NUCLEOTIDE SEQUENCE</scope>
    <source>
        <strain evidence="1">Hyas-2018</strain>
    </source>
</reference>
<evidence type="ECO:0000313" key="1">
    <source>
        <dbReference type="EMBL" id="KAH6941621.1"/>
    </source>
</evidence>
<sequence length="1063" mass="118399">MTDSDAVSLKSQQRRQRRSSARDDGFGLVGLTLVWLYGFTVGSVIGILGVALYAFLAPAVDTAAEDTSPTPEPKADAVCYSPSCLATSEILRENLNPLVAPCEDFQEHVCSRYWGPQPSLLLSELDVVLDSVAQGLQNPVKSVRGARRKASNMFRACEIRYRDRRDQRVVLKEFMARLRLSISDPPPVGSLSTPDGLLKLHVELAFVYELSGLFFLRPAMPRSIRVAADLSFIHASEEYQNPDAYFQDLLHTISPASPELAKEGLELHNTMALTVAMATNHRDGPMSARAPHFVKVRDVSFGGVSAGAFAAAVEEKTPYNGDSLVELDSVVPSALEAVWKEVNSTDLYHWTSWQVLGQCAAHVDPLIASNANEYEPFSKCLQRVYLVLGPPAAAIQYLRLITPEVEDRVSRLIKNVGRCLTTKAARWVRQFEAKPVVGLPPSANTVQALDSRYESVPSGNWSFFFADWIHAAEMRSRRVSPDDVHLDERQADVSVSPEGHVVVPALFLTSRLFSSDGPAAVDYGSLGHIVARSMIRRFMRPNAPSVLPCVSPDASNGTDFTENLLAYSCVRSTFEAANEPVKRLPMLGVLHPAPRLLLAMGCLKAQSPSANTGTRRAAGRQGGCNMWAVTQDVSSAAIANLKESSHGGSFHGRHTVTIDKLPDKVLLLIFSYLPQREVGRLARVCRKWRTVSADSRLWTHVSLRPEVSGLHVSSIEKLLALISVRFGASLRYIELPIELITHTVLHELGNKCPNLTHMLLDFSTAMQLHDFNDLHTFPTKLRVMCICLSEVIFMEGFMRKIYNFINGLEVLHLIGTYEKVEEEEEEIYEVINIHKIKSAVPNLRCVNMYGIAFVDDSHVEAFSSNCIQLECLSLNFCAKVLKDWMEKGNIKNLIALDLDRNENLSEEALLKLLKVQGHMLQGLVLSGIPHLCEQFWQSTLQIIKKIRILVAGMATGCCKKIHQKIHIDSMLDAIANNCPEIERLEIGWDSETLRFSDRSSKAIDTVRVKCLRLRCLVLCDGKYFELVKSNFDRADRHTLVRSTTNCRVTLVYLLSCYKDLIFN</sequence>
<dbReference type="EMBL" id="CM023491">
    <property type="protein sequence ID" value="KAH6941621.1"/>
    <property type="molecule type" value="Genomic_DNA"/>
</dbReference>
<evidence type="ECO:0000313" key="2">
    <source>
        <dbReference type="Proteomes" id="UP000821845"/>
    </source>
</evidence>
<name>A0ACB7T5T6_HYAAI</name>
<comment type="caution">
    <text evidence="1">The sequence shown here is derived from an EMBL/GenBank/DDBJ whole genome shotgun (WGS) entry which is preliminary data.</text>
</comment>
<proteinExistence type="predicted"/>